<protein>
    <submittedName>
        <fullName evidence="1">Uncharacterized protein</fullName>
    </submittedName>
</protein>
<evidence type="ECO:0000313" key="1">
    <source>
        <dbReference type="EMBL" id="TCC98262.1"/>
    </source>
</evidence>
<name>A0A4R0NG94_9SPHI</name>
<evidence type="ECO:0000313" key="2">
    <source>
        <dbReference type="Proteomes" id="UP000293347"/>
    </source>
</evidence>
<organism evidence="1 2">
    <name type="scientific">Pedobacter psychroterrae</name>
    <dbReference type="NCBI Taxonomy" id="2530453"/>
    <lineage>
        <taxon>Bacteria</taxon>
        <taxon>Pseudomonadati</taxon>
        <taxon>Bacteroidota</taxon>
        <taxon>Sphingobacteriia</taxon>
        <taxon>Sphingobacteriales</taxon>
        <taxon>Sphingobacteriaceae</taxon>
        <taxon>Pedobacter</taxon>
    </lineage>
</organism>
<gene>
    <name evidence="1" type="ORF">EZ437_18905</name>
</gene>
<comment type="caution">
    <text evidence="1">The sequence shown here is derived from an EMBL/GenBank/DDBJ whole genome shotgun (WGS) entry which is preliminary data.</text>
</comment>
<dbReference type="OrthoDB" id="821958at2"/>
<dbReference type="InterPro" id="IPR046233">
    <property type="entry name" value="DUF6266"/>
</dbReference>
<dbReference type="EMBL" id="SJSL01000007">
    <property type="protein sequence ID" value="TCC98262.1"/>
    <property type="molecule type" value="Genomic_DNA"/>
</dbReference>
<dbReference type="Proteomes" id="UP000293347">
    <property type="component" value="Unassembled WGS sequence"/>
</dbReference>
<reference evidence="1 2" key="1">
    <citation type="submission" date="2019-02" db="EMBL/GenBank/DDBJ databases">
        <title>Pedobacter sp. RP-1-14 sp. nov., isolated from Arctic soil.</title>
        <authorList>
            <person name="Dahal R.H."/>
        </authorList>
    </citation>
    <scope>NUCLEOTIDE SEQUENCE [LARGE SCALE GENOMIC DNA]</scope>
    <source>
        <strain evidence="1 2">RP-1-14</strain>
    </source>
</reference>
<dbReference type="AlphaFoldDB" id="A0A4R0NG94"/>
<accession>A0A4R0NG94</accession>
<dbReference type="Pfam" id="PF19781">
    <property type="entry name" value="DUF6266"/>
    <property type="match status" value="1"/>
</dbReference>
<sequence>MVSFGTLSQAETASVTAEKPLTITVKWAGGDVGNMQKAMILLYDIAAGAALIDTSAAWRQNKIFEWILPAQFESKKYHVYLAFVDSDMSNQSTSQYLGEVTVL</sequence>
<keyword evidence="2" id="KW-1185">Reference proteome</keyword>
<proteinExistence type="predicted"/>